<dbReference type="EMBL" id="KN846957">
    <property type="protein sequence ID" value="KIW69836.1"/>
    <property type="molecule type" value="Genomic_DNA"/>
</dbReference>
<feature type="compositionally biased region" description="Low complexity" evidence="1">
    <location>
        <begin position="195"/>
        <end position="221"/>
    </location>
</feature>
<reference evidence="3 4" key="1">
    <citation type="submission" date="2015-01" db="EMBL/GenBank/DDBJ databases">
        <title>The Genome Sequence of Capronia semiimmersa CBS27337.</title>
        <authorList>
            <consortium name="The Broad Institute Genomics Platform"/>
            <person name="Cuomo C."/>
            <person name="de Hoog S."/>
            <person name="Gorbushina A."/>
            <person name="Stielow B."/>
            <person name="Teixiera M."/>
            <person name="Abouelleil A."/>
            <person name="Chapman S.B."/>
            <person name="Priest M."/>
            <person name="Young S.K."/>
            <person name="Wortman J."/>
            <person name="Nusbaum C."/>
            <person name="Birren B."/>
        </authorList>
    </citation>
    <scope>NUCLEOTIDE SEQUENCE [LARGE SCALE GENOMIC DNA]</scope>
    <source>
        <strain evidence="3 4">CBS 27337</strain>
    </source>
</reference>
<dbReference type="InterPro" id="IPR052895">
    <property type="entry name" value="HetReg/Transcr_Mod"/>
</dbReference>
<sequence length="662" mass="73330">MDDRGFVLDDHATARDVYSRLQGDEIRTLLLAPGKNTPVVCEMQVVASPSSTQFEALSYVWGDTAKSSTISCNGFDFTVTESLYTALAHLRYPNSWRRLWVDQLSINQHENQELMKQVAMMGTLYSSACRVVVWLGKYDQKMSLAFDLVQETSLSSSLVRSDFLHSSPGPRTPRQKSLPAPNTPRSADRSRRSSRASSARESLLSLPPSTSSLDSLSSSSSRPKNARNNTPPALKYALAIFQHVYFSRKWTFQEIVLAKAAVICCGELEMAWSDLSIWYFHYASKLRSSSLLYDSDGSFENILKVRNELDKGTLTLSNLLMLTRPRLSTKPEDAVYALLGLVPDLVPSLNRTFESIASSGEEDLFRLYLEVFRHCIDKEQDLAILSAAGRYRGNAQAENWPGWLPDWRQKLPLRPLVLNTDAELGPESAFEEEMPLPSPVPSARVKPPLYRLHFDPAMLPLSSRRFSFIVTGARLGCIVTRPLAWPGSFLVADSLAQSALSDGSAVGEERYSQPLASLASSFTTLLRQSRTMRGPTVEQDYSANLIQSSLNTGGRCRAIRTSAMVETGDLLCAFTGGKMLYAIRPLNKGRNSGPDHAVKRGPRRKGKPQSSSTRMAPCSSDGAPHRTLKCLYLGECAVRGLNPAALVGNQLNEEDMMEFELT</sequence>
<accession>A0A0D2CXD7</accession>
<dbReference type="HOGENOM" id="CLU_004184_7_2_1"/>
<protein>
    <recommendedName>
        <fullName evidence="2">Heterokaryon incompatibility domain-containing protein</fullName>
    </recommendedName>
</protein>
<dbReference type="Proteomes" id="UP000054266">
    <property type="component" value="Unassembled WGS sequence"/>
</dbReference>
<gene>
    <name evidence="3" type="ORF">PV04_02160</name>
</gene>
<evidence type="ECO:0000259" key="2">
    <source>
        <dbReference type="Pfam" id="PF06985"/>
    </source>
</evidence>
<feature type="region of interest" description="Disordered" evidence="1">
    <location>
        <begin position="586"/>
        <end position="622"/>
    </location>
</feature>
<dbReference type="STRING" id="5601.A0A0D2CXD7"/>
<dbReference type="PANTHER" id="PTHR24148">
    <property type="entry name" value="ANKYRIN REPEAT DOMAIN-CONTAINING PROTEIN 39 HOMOLOG-RELATED"/>
    <property type="match status" value="1"/>
</dbReference>
<dbReference type="Pfam" id="PF06985">
    <property type="entry name" value="HET"/>
    <property type="match status" value="1"/>
</dbReference>
<keyword evidence="4" id="KW-1185">Reference proteome</keyword>
<evidence type="ECO:0000256" key="1">
    <source>
        <dbReference type="SAM" id="MobiDB-lite"/>
    </source>
</evidence>
<evidence type="ECO:0000313" key="3">
    <source>
        <dbReference type="EMBL" id="KIW69836.1"/>
    </source>
</evidence>
<feature type="region of interest" description="Disordered" evidence="1">
    <location>
        <begin position="164"/>
        <end position="229"/>
    </location>
</feature>
<feature type="domain" description="Heterokaryon incompatibility" evidence="2">
    <location>
        <begin position="54"/>
        <end position="254"/>
    </location>
</feature>
<dbReference type="InterPro" id="IPR010730">
    <property type="entry name" value="HET"/>
</dbReference>
<name>A0A0D2CXD7_9EURO</name>
<dbReference type="PANTHER" id="PTHR24148:SF64">
    <property type="entry name" value="HETEROKARYON INCOMPATIBILITY DOMAIN-CONTAINING PROTEIN"/>
    <property type="match status" value="1"/>
</dbReference>
<dbReference type="AlphaFoldDB" id="A0A0D2CXD7"/>
<organism evidence="3 4">
    <name type="scientific">Phialophora macrospora</name>
    <dbReference type="NCBI Taxonomy" id="1851006"/>
    <lineage>
        <taxon>Eukaryota</taxon>
        <taxon>Fungi</taxon>
        <taxon>Dikarya</taxon>
        <taxon>Ascomycota</taxon>
        <taxon>Pezizomycotina</taxon>
        <taxon>Eurotiomycetes</taxon>
        <taxon>Chaetothyriomycetidae</taxon>
        <taxon>Chaetothyriales</taxon>
        <taxon>Herpotrichiellaceae</taxon>
        <taxon>Phialophora</taxon>
    </lineage>
</organism>
<evidence type="ECO:0000313" key="4">
    <source>
        <dbReference type="Proteomes" id="UP000054266"/>
    </source>
</evidence>
<proteinExistence type="predicted"/>